<feature type="transmembrane region" description="Helical" evidence="2">
    <location>
        <begin position="286"/>
        <end position="305"/>
    </location>
</feature>
<organism evidence="4 5">
    <name type="scientific">Corynebacterium minutissimum</name>
    <dbReference type="NCBI Taxonomy" id="38301"/>
    <lineage>
        <taxon>Bacteria</taxon>
        <taxon>Bacillati</taxon>
        <taxon>Actinomycetota</taxon>
        <taxon>Actinomycetes</taxon>
        <taxon>Mycobacteriales</taxon>
        <taxon>Corynebacteriaceae</taxon>
        <taxon>Corynebacterium</taxon>
    </lineage>
</organism>
<name>A0A376CSM0_9CORY</name>
<feature type="compositionally biased region" description="Pro residues" evidence="1">
    <location>
        <begin position="405"/>
        <end position="437"/>
    </location>
</feature>
<dbReference type="Proteomes" id="UP000254287">
    <property type="component" value="Unassembled WGS sequence"/>
</dbReference>
<feature type="transmembrane region" description="Helical" evidence="2">
    <location>
        <begin position="245"/>
        <end position="266"/>
    </location>
</feature>
<feature type="transmembrane region" description="Helical" evidence="2">
    <location>
        <begin position="109"/>
        <end position="129"/>
    </location>
</feature>
<dbReference type="RefSeq" id="WP_115021050.1">
    <property type="nucleotide sequence ID" value="NZ_CP069533.1"/>
</dbReference>
<evidence type="ECO:0000313" key="5">
    <source>
        <dbReference type="Proteomes" id="UP000254287"/>
    </source>
</evidence>
<reference evidence="4 5" key="1">
    <citation type="submission" date="2018-06" db="EMBL/GenBank/DDBJ databases">
        <authorList>
            <consortium name="Pathogen Informatics"/>
            <person name="Doyle S."/>
        </authorList>
    </citation>
    <scope>NUCLEOTIDE SEQUENCE [LARGE SCALE GENOMIC DNA]</scope>
    <source>
        <strain evidence="4 5">NCTC10289</strain>
    </source>
</reference>
<keyword evidence="2" id="KW-0812">Transmembrane</keyword>
<gene>
    <name evidence="4" type="ORF">NCTC10289_00255</name>
</gene>
<evidence type="ECO:0000256" key="1">
    <source>
        <dbReference type="SAM" id="MobiDB-lite"/>
    </source>
</evidence>
<feature type="transmembrane region" description="Helical" evidence="2">
    <location>
        <begin position="204"/>
        <end position="233"/>
    </location>
</feature>
<dbReference type="AlphaFoldDB" id="A0A376CSM0"/>
<keyword evidence="2" id="KW-0472">Membrane</keyword>
<feature type="transmembrane region" description="Helical" evidence="2">
    <location>
        <begin position="135"/>
        <end position="151"/>
    </location>
</feature>
<dbReference type="EMBL" id="UFXP01000001">
    <property type="protein sequence ID" value="STC74077.1"/>
    <property type="molecule type" value="Genomic_DNA"/>
</dbReference>
<dbReference type="PANTHER" id="PTHR30590">
    <property type="entry name" value="INNER MEMBRANE PROTEIN"/>
    <property type="match status" value="1"/>
</dbReference>
<protein>
    <submittedName>
        <fullName evidence="4">Hypothetical membrane protein</fullName>
    </submittedName>
</protein>
<keyword evidence="2" id="KW-1133">Transmembrane helix</keyword>
<feature type="transmembrane region" description="Helical" evidence="2">
    <location>
        <begin position="357"/>
        <end position="378"/>
    </location>
</feature>
<dbReference type="PANTHER" id="PTHR30590:SF2">
    <property type="entry name" value="INNER MEMBRANE PROTEIN"/>
    <property type="match status" value="1"/>
</dbReference>
<evidence type="ECO:0000259" key="3">
    <source>
        <dbReference type="Pfam" id="PF04235"/>
    </source>
</evidence>
<sequence>MPHQSHQPHLPRQASSPRLLVPDVARGMALLGIALANITTGWISTSGEGPDAYFGGVETLADKIYVVFAAMFVHVRGLPMFSTLLGFGVGLIAMSLWRRGFPLGRARTVIAKRYGFLALFGALHCLFLFMGDIMMLYGMMGILIALVLSLSDRVLMIVAYVLFGLTVLSGIGMGIGTAFIDTSKIDVGAFSSAQSYWELLGEQAFMVVAQLFSLPFTGFMVLPVMLVGFVWARRGTLAGGHRRELWIWTAITAAIILFIGLPWGLAASGFIDPALGGPLNAANSCIGMLTGPGIVAATTLALEPLQRRGARPWFLWPLIALGKRSMTGYVLQSVFFLALVYPFTLNIGPEFSATGQAALAAGVWLATLLIACALEAAGKPGPFEWVHRRLSYGKTMRPELGAVPNPVPSAPAHPPAAPGLPSGPPTGPQPGAFPQPFPQQGAAPHAFPPPSQPQRPEEDWRRG</sequence>
<feature type="transmembrane region" description="Helical" evidence="2">
    <location>
        <begin position="158"/>
        <end position="180"/>
    </location>
</feature>
<feature type="region of interest" description="Disordered" evidence="1">
    <location>
        <begin position="401"/>
        <end position="463"/>
    </location>
</feature>
<dbReference type="Pfam" id="PF04235">
    <property type="entry name" value="DUF418"/>
    <property type="match status" value="1"/>
</dbReference>
<dbReference type="InterPro" id="IPR007349">
    <property type="entry name" value="DUF418"/>
</dbReference>
<feature type="transmembrane region" description="Helical" evidence="2">
    <location>
        <begin position="64"/>
        <end position="97"/>
    </location>
</feature>
<dbReference type="InterPro" id="IPR052529">
    <property type="entry name" value="Bact_Transport_Assoc"/>
</dbReference>
<accession>A0A376CSM0</accession>
<evidence type="ECO:0000256" key="2">
    <source>
        <dbReference type="SAM" id="Phobius"/>
    </source>
</evidence>
<feature type="domain" description="DUF418" evidence="3">
    <location>
        <begin position="232"/>
        <end position="394"/>
    </location>
</feature>
<feature type="transmembrane region" description="Helical" evidence="2">
    <location>
        <begin position="326"/>
        <end position="345"/>
    </location>
</feature>
<evidence type="ECO:0000313" key="4">
    <source>
        <dbReference type="EMBL" id="STC74077.1"/>
    </source>
</evidence>
<proteinExistence type="predicted"/>